<feature type="binding site" evidence="8">
    <location>
        <position position="311"/>
    </location>
    <ligand>
        <name>Zn(2+)</name>
        <dbReference type="ChEBI" id="CHEBI:29105"/>
        <label>4</label>
        <note>catalytic</note>
    </ligand>
</feature>
<feature type="binding site" evidence="8">
    <location>
        <position position="376"/>
    </location>
    <ligand>
        <name>Zn(2+)</name>
        <dbReference type="ChEBI" id="CHEBI:29105"/>
        <label>3</label>
    </ligand>
</feature>
<proteinExistence type="inferred from homology"/>
<dbReference type="EC" id="3.4.11.18" evidence="10"/>
<keyword evidence="4 8" id="KW-0479">Metal-binding</keyword>
<evidence type="ECO:0000256" key="10">
    <source>
        <dbReference type="RuleBase" id="RU003653"/>
    </source>
</evidence>
<comment type="subunit">
    <text evidence="8">Associates with the 60S ribosomal subunit of the 80S translational complex.</text>
</comment>
<dbReference type="GO" id="GO:0008270">
    <property type="term" value="F:zinc ion binding"/>
    <property type="evidence" value="ECO:0007669"/>
    <property type="project" value="UniProtKB-KW"/>
</dbReference>
<dbReference type="Gene3D" id="3.90.230.10">
    <property type="entry name" value="Creatinase/methionine aminopeptidase superfamily"/>
    <property type="match status" value="1"/>
</dbReference>
<dbReference type="GO" id="GO:0006508">
    <property type="term" value="P:proteolysis"/>
    <property type="evidence" value="ECO:0007669"/>
    <property type="project" value="UniProtKB-KW"/>
</dbReference>
<evidence type="ECO:0000256" key="3">
    <source>
        <dbReference type="ARBA" id="ARBA00022670"/>
    </source>
</evidence>
<keyword evidence="6 8" id="KW-0378">Hydrolase</keyword>
<dbReference type="PRINTS" id="PR00599">
    <property type="entry name" value="MAPEPTIDASE"/>
</dbReference>
<dbReference type="AlphaFoldDB" id="A0A4T0J1L1"/>
<evidence type="ECO:0000256" key="5">
    <source>
        <dbReference type="ARBA" id="ARBA00022771"/>
    </source>
</evidence>
<keyword evidence="7" id="KW-0862">Zinc</keyword>
<evidence type="ECO:0000256" key="9">
    <source>
        <dbReference type="PROSITE-ProRule" id="PRU01357"/>
    </source>
</evidence>
<feature type="binding site" evidence="8">
    <location>
        <position position="220"/>
    </location>
    <ligand>
        <name>a protein</name>
        <dbReference type="ChEBI" id="CHEBI:16541"/>
    </ligand>
    <ligandPart>
        <name>N-terminal L-methionine residue</name>
        <dbReference type="ChEBI" id="CHEBI:64731"/>
    </ligandPart>
</feature>
<keyword evidence="1 8" id="KW-0031">Aminopeptidase</keyword>
<evidence type="ECO:0000256" key="1">
    <source>
        <dbReference type="ARBA" id="ARBA00022438"/>
    </source>
</evidence>
<dbReference type="InterPro" id="IPR001714">
    <property type="entry name" value="Pept_M24_MAP"/>
</dbReference>
<feature type="binding site" evidence="8">
    <location>
        <position position="248"/>
    </location>
    <ligand>
        <name>Zn(2+)</name>
        <dbReference type="ChEBI" id="CHEBI:29105"/>
        <label>3</label>
    </ligand>
</feature>
<dbReference type="InterPro" id="IPR000994">
    <property type="entry name" value="Pept_M24"/>
</dbReference>
<dbReference type="InterPro" id="IPR002467">
    <property type="entry name" value="Pept_M24A_MAP1"/>
</dbReference>
<evidence type="ECO:0000256" key="7">
    <source>
        <dbReference type="ARBA" id="ARBA00022833"/>
    </source>
</evidence>
<protein>
    <recommendedName>
        <fullName evidence="10">Methionine aminopeptidase</fullName>
        <ecNumber evidence="10">3.4.11.18</ecNumber>
    </recommendedName>
</protein>
<comment type="function">
    <text evidence="8 10">Cotranslationally removes the N-terminal methionine from nascent proteins. The N-terminal methionine is often cleaved when the second residue in the primary sequence is small and uncharged (Met-Ala-, Cys, Gly, Pro, Ser, Thr, or Val).</text>
</comment>
<comment type="cofactor">
    <cofactor evidence="10">
        <name>Co(2+)</name>
        <dbReference type="ChEBI" id="CHEBI:48828"/>
    </cofactor>
    <cofactor evidence="10">
        <name>Zn(2+)</name>
        <dbReference type="ChEBI" id="CHEBI:29105"/>
    </cofactor>
    <cofactor evidence="10">
        <name>Mn(2+)</name>
        <dbReference type="ChEBI" id="CHEBI:29035"/>
    </cofactor>
    <cofactor evidence="10">
        <name>Fe(2+)</name>
        <dbReference type="ChEBI" id="CHEBI:29033"/>
    </cofactor>
    <text evidence="10">Binds 2 divalent metal cations per subunit. Has a high-affinity and a low affinity metal-binding site. The true nature of the physiological cofactor is under debate. The enzyme is active with cobalt, zinc, manganese or divalent iron ions.</text>
</comment>
<evidence type="ECO:0000256" key="8">
    <source>
        <dbReference type="HAMAP-Rule" id="MF_03174"/>
    </source>
</evidence>
<gene>
    <name evidence="12" type="ORF">E3P86_02475</name>
</gene>
<evidence type="ECO:0000256" key="4">
    <source>
        <dbReference type="ARBA" id="ARBA00022723"/>
    </source>
</evidence>
<sequence>MSSCAGLNCVSTSATMQCPKCKDLNISSFFCGQDCFRKSWSSHKTVHTQNQPSKPSQTTNDPHLLKLAAALQQSGTTGIGKGEPIEQGAYDPNPNHPYTGTLRPHYPLSPRSAVPQSVALPDYAKDGTLNLLKATYGLAKGLASVKRLSEVEIDTMRRVCRLGRYVLNQTGNQIKPGVSTDQLDKYVHSLCMANNAYPSPLNYHGFPKSVCTSVNEVICHGIPDKRRLKQGDIINLDISLFKNGFHTDLNATFAVGEIDGESQRLIDTTRRALDNAIAICKPGTPYRNIGGEIQPTCDEQGFSVVKTYTGHGVGREFHQAPTILHHSNLRSKGEMKVGQIFTIEPMVNASKSYHVEHWNDNWTAVTRDGVRSAQFEEAILITEGGCEVLTADDDYSPPADHISIPHVKADEGVVTISDI</sequence>
<dbReference type="PANTHER" id="PTHR43330">
    <property type="entry name" value="METHIONINE AMINOPEPTIDASE"/>
    <property type="match status" value="1"/>
</dbReference>
<dbReference type="NCBIfam" id="TIGR00500">
    <property type="entry name" value="met_pdase_I"/>
    <property type="match status" value="1"/>
</dbReference>
<comment type="cofactor">
    <cofactor evidence="8">
        <name>Zn(2+)</name>
        <dbReference type="ChEBI" id="CHEBI:29105"/>
    </cofactor>
    <cofactor evidence="8">
        <name>Co(2+)</name>
        <dbReference type="ChEBI" id="CHEBI:48828"/>
    </cofactor>
    <cofactor evidence="8">
        <name>Mn(2+)</name>
        <dbReference type="ChEBI" id="CHEBI:29035"/>
    </cofactor>
    <cofactor evidence="8">
        <name>Fe(2+)</name>
        <dbReference type="ChEBI" id="CHEBI:29033"/>
    </cofactor>
    <text evidence="8">Binds 2 divalent metal cations per subunit. Has a high-affinity and a low affinity metal-binding site. The true nature of the physiological cofactor is under debate. The enzyme is active with zinc, cobalt, manganese or divalent iron ions. Has high activity with zinc; zinc cofactor is transferred into the active site region by the ZNG1 zinc chaperone.</text>
</comment>
<dbReference type="HAMAP" id="MF_01974">
    <property type="entry name" value="MetAP_1"/>
    <property type="match status" value="1"/>
</dbReference>
<name>A0A4T0J1L1_WALIC</name>
<dbReference type="PROSITE" id="PS00680">
    <property type="entry name" value="MAP_1"/>
    <property type="match status" value="1"/>
</dbReference>
<keyword evidence="2 8" id="KW-0963">Cytoplasm</keyword>
<keyword evidence="3 8" id="KW-0645">Protease</keyword>
<dbReference type="GO" id="GO:0004239">
    <property type="term" value="F:initiator methionyl aminopeptidase activity"/>
    <property type="evidence" value="ECO:0007669"/>
    <property type="project" value="UniProtKB-UniRule"/>
</dbReference>
<dbReference type="Proteomes" id="UP000310689">
    <property type="component" value="Unassembled WGS sequence"/>
</dbReference>
<feature type="binding site" evidence="8">
    <location>
        <position position="376"/>
    </location>
    <ligand>
        <name>Zn(2+)</name>
        <dbReference type="ChEBI" id="CHEBI:29105"/>
        <label>4</label>
        <note>catalytic</note>
    </ligand>
</feature>
<dbReference type="EMBL" id="SPOI01000127">
    <property type="protein sequence ID" value="TIB36476.1"/>
    <property type="molecule type" value="Genomic_DNA"/>
</dbReference>
<evidence type="ECO:0000256" key="2">
    <source>
        <dbReference type="ARBA" id="ARBA00022490"/>
    </source>
</evidence>
<dbReference type="Pfam" id="PF00557">
    <property type="entry name" value="Peptidase_M24"/>
    <property type="match status" value="1"/>
</dbReference>
<comment type="catalytic activity">
    <reaction evidence="8 10">
        <text>Release of N-terminal amino acids, preferentially methionine, from peptides and arylamides.</text>
        <dbReference type="EC" id="3.4.11.18"/>
    </reaction>
</comment>
<organism evidence="12 13">
    <name type="scientific">Wallemia ichthyophaga</name>
    <dbReference type="NCBI Taxonomy" id="245174"/>
    <lineage>
        <taxon>Eukaryota</taxon>
        <taxon>Fungi</taxon>
        <taxon>Dikarya</taxon>
        <taxon>Basidiomycota</taxon>
        <taxon>Wallemiomycotina</taxon>
        <taxon>Wallemiomycetes</taxon>
        <taxon>Wallemiales</taxon>
        <taxon>Wallemiaceae</taxon>
        <taxon>Wallemia</taxon>
    </lineage>
</organism>
<dbReference type="PROSITE" id="PS52013">
    <property type="entry name" value="ZF_C6H2"/>
    <property type="match status" value="1"/>
</dbReference>
<dbReference type="InterPro" id="IPR036005">
    <property type="entry name" value="Creatinase/aminopeptidase-like"/>
</dbReference>
<dbReference type="SUPFAM" id="SSF55920">
    <property type="entry name" value="Creatinase/aminopeptidase"/>
    <property type="match status" value="1"/>
</dbReference>
<dbReference type="GO" id="GO:0070006">
    <property type="term" value="F:metalloaminopeptidase activity"/>
    <property type="evidence" value="ECO:0007669"/>
    <property type="project" value="UniProtKB-UniRule"/>
</dbReference>
<dbReference type="InterPro" id="IPR031615">
    <property type="entry name" value="Zfn-C6H2"/>
</dbReference>
<accession>A0A4T0J1L1</accession>
<dbReference type="PANTHER" id="PTHR43330:SF7">
    <property type="entry name" value="METHIONINE AMINOPEPTIDASE 1"/>
    <property type="match status" value="1"/>
</dbReference>
<evidence type="ECO:0000259" key="11">
    <source>
        <dbReference type="PROSITE" id="PS52013"/>
    </source>
</evidence>
<reference evidence="12 13" key="1">
    <citation type="submission" date="2019-03" db="EMBL/GenBank/DDBJ databases">
        <title>Sequencing 23 genomes of Wallemia ichthyophaga.</title>
        <authorList>
            <person name="Gostincar C."/>
        </authorList>
    </citation>
    <scope>NUCLEOTIDE SEQUENCE [LARGE SCALE GENOMIC DNA]</scope>
    <source>
        <strain evidence="12 13">EXF-6200</strain>
    </source>
</reference>
<evidence type="ECO:0000313" key="12">
    <source>
        <dbReference type="EMBL" id="TIB36476.1"/>
    </source>
</evidence>
<evidence type="ECO:0000256" key="6">
    <source>
        <dbReference type="ARBA" id="ARBA00022801"/>
    </source>
</evidence>
<feature type="binding site" evidence="8">
    <location>
        <position position="237"/>
    </location>
    <ligand>
        <name>Zn(2+)</name>
        <dbReference type="ChEBI" id="CHEBI:29105"/>
        <label>3</label>
    </ligand>
</feature>
<dbReference type="CDD" id="cd01086">
    <property type="entry name" value="MetAP1"/>
    <property type="match status" value="1"/>
</dbReference>
<dbReference type="GO" id="GO:0005829">
    <property type="term" value="C:cytosol"/>
    <property type="evidence" value="ECO:0007669"/>
    <property type="project" value="TreeGrafter"/>
</dbReference>
<feature type="binding site" evidence="8">
    <location>
        <position position="248"/>
    </location>
    <ligand>
        <name>Zn(2+)</name>
        <dbReference type="ChEBI" id="CHEBI:29105"/>
        <label>4</label>
        <note>catalytic</note>
    </ligand>
</feature>
<comment type="caution">
    <text evidence="12">The sequence shown here is derived from an EMBL/GenBank/DDBJ whole genome shotgun (WGS) entry which is preliminary data.</text>
</comment>
<keyword evidence="5 9" id="KW-0863">Zinc-finger</keyword>
<comment type="subcellular location">
    <subcellularLocation>
        <location evidence="8">Cytoplasm</location>
    </subcellularLocation>
</comment>
<dbReference type="Pfam" id="PF15801">
    <property type="entry name" value="zf-C6H2"/>
    <property type="match status" value="1"/>
</dbReference>
<feature type="binding site" evidence="8">
    <location>
        <position position="344"/>
    </location>
    <ligand>
        <name>Zn(2+)</name>
        <dbReference type="ChEBI" id="CHEBI:29105"/>
        <label>4</label>
        <note>catalytic</note>
    </ligand>
</feature>
<feature type="binding site" evidence="8">
    <location>
        <position position="318"/>
    </location>
    <ligand>
        <name>a protein</name>
        <dbReference type="ChEBI" id="CHEBI:16541"/>
    </ligand>
    <ligandPart>
        <name>N-terminal L-methionine residue</name>
        <dbReference type="ChEBI" id="CHEBI:64731"/>
    </ligandPart>
</feature>
<evidence type="ECO:0000313" key="13">
    <source>
        <dbReference type="Proteomes" id="UP000310689"/>
    </source>
</evidence>
<feature type="domain" description="C6H2-type" evidence="11">
    <location>
        <begin position="1"/>
        <end position="54"/>
    </location>
</feature>
<comment type="similarity">
    <text evidence="8 9">Belongs to the peptidase M24A family. Methionine aminopeptidase type 1 subfamily.</text>
</comment>